<organism evidence="2 3">
    <name type="scientific">Microthlaspi erraticum</name>
    <dbReference type="NCBI Taxonomy" id="1685480"/>
    <lineage>
        <taxon>Eukaryota</taxon>
        <taxon>Viridiplantae</taxon>
        <taxon>Streptophyta</taxon>
        <taxon>Embryophyta</taxon>
        <taxon>Tracheophyta</taxon>
        <taxon>Spermatophyta</taxon>
        <taxon>Magnoliopsida</taxon>
        <taxon>eudicotyledons</taxon>
        <taxon>Gunneridae</taxon>
        <taxon>Pentapetalae</taxon>
        <taxon>rosids</taxon>
        <taxon>malvids</taxon>
        <taxon>Brassicales</taxon>
        <taxon>Brassicaceae</taxon>
        <taxon>Coluteocarpeae</taxon>
        <taxon>Microthlaspi</taxon>
    </lineage>
</organism>
<dbReference type="OrthoDB" id="185373at2759"/>
<dbReference type="PANTHER" id="PTHR47926:SF432">
    <property type="entry name" value="(WILD MALAYSIAN BANANA) HYPOTHETICAL PROTEIN"/>
    <property type="match status" value="1"/>
</dbReference>
<name>A0A6D2K3H0_9BRAS</name>
<evidence type="ECO:0000313" key="2">
    <source>
        <dbReference type="EMBL" id="CAA7048714.1"/>
    </source>
</evidence>
<dbReference type="GO" id="GO:0003723">
    <property type="term" value="F:RNA binding"/>
    <property type="evidence" value="ECO:0007669"/>
    <property type="project" value="InterPro"/>
</dbReference>
<evidence type="ECO:0000313" key="3">
    <source>
        <dbReference type="Proteomes" id="UP000467841"/>
    </source>
</evidence>
<reference evidence="2" key="1">
    <citation type="submission" date="2020-01" db="EMBL/GenBank/DDBJ databases">
        <authorList>
            <person name="Mishra B."/>
        </authorList>
    </citation>
    <scope>NUCLEOTIDE SEQUENCE [LARGE SCALE GENOMIC DNA]</scope>
</reference>
<accession>A0A6D2K3H0</accession>
<dbReference type="Gene3D" id="1.25.40.10">
    <property type="entry name" value="Tetratricopeptide repeat domain"/>
    <property type="match status" value="2"/>
</dbReference>
<keyword evidence="3" id="KW-1185">Reference proteome</keyword>
<proteinExistence type="predicted"/>
<dbReference type="EMBL" id="CACVBM020001396">
    <property type="protein sequence ID" value="CAA7048714.1"/>
    <property type="molecule type" value="Genomic_DNA"/>
</dbReference>
<evidence type="ECO:0008006" key="4">
    <source>
        <dbReference type="Google" id="ProtNLM"/>
    </source>
</evidence>
<dbReference type="Proteomes" id="UP000467841">
    <property type="component" value="Unassembled WGS sequence"/>
</dbReference>
<gene>
    <name evidence="2" type="ORF">MERR_LOCUS35949</name>
</gene>
<keyword evidence="1" id="KW-0677">Repeat</keyword>
<sequence length="211" mass="23689">MLLRTVSAATAETTAGVISKNNISDLFKISTSLSHLTQTHAQIILNGFRNDIVLLTKLTQRLSDLGAMQYARDLFLSVERPDVFLFNVLMRGFSENESPHSSLSVFTHLRKATDLKPNSSTYSFAISAASGFRDERPGRVLHGQALVDGVDSELLVGSNIVKMYFKFSRVDDARKVFDRMPEKDAVLWNTMLSGYRKNEMYEESVQPNCRS</sequence>
<dbReference type="InterPro" id="IPR002885">
    <property type="entry name" value="PPR_rpt"/>
</dbReference>
<evidence type="ECO:0000256" key="1">
    <source>
        <dbReference type="ARBA" id="ARBA00022737"/>
    </source>
</evidence>
<protein>
    <recommendedName>
        <fullName evidence="4">Pentatricopeptide repeat-containing protein</fullName>
    </recommendedName>
</protein>
<comment type="caution">
    <text evidence="2">The sequence shown here is derived from an EMBL/GenBank/DDBJ whole genome shotgun (WGS) entry which is preliminary data.</text>
</comment>
<dbReference type="PANTHER" id="PTHR47926">
    <property type="entry name" value="PENTATRICOPEPTIDE REPEAT-CONTAINING PROTEIN"/>
    <property type="match status" value="1"/>
</dbReference>
<dbReference type="Pfam" id="PF01535">
    <property type="entry name" value="PPR"/>
    <property type="match status" value="2"/>
</dbReference>
<dbReference type="InterPro" id="IPR011990">
    <property type="entry name" value="TPR-like_helical_dom_sf"/>
</dbReference>
<dbReference type="InterPro" id="IPR046960">
    <property type="entry name" value="PPR_At4g14850-like_plant"/>
</dbReference>
<dbReference type="AlphaFoldDB" id="A0A6D2K3H0"/>
<dbReference type="GO" id="GO:0009451">
    <property type="term" value="P:RNA modification"/>
    <property type="evidence" value="ECO:0007669"/>
    <property type="project" value="InterPro"/>
</dbReference>